<dbReference type="Gene3D" id="3.40.50.10880">
    <property type="entry name" value="Uncharacterised protein PF01937, DUF89, domain 3"/>
    <property type="match status" value="1"/>
</dbReference>
<accession>A0A1U7XYI6</accession>
<dbReference type="AlphaFoldDB" id="A0A1U7XYI6"/>
<dbReference type="Proteomes" id="UP000189701">
    <property type="component" value="Unplaced"/>
</dbReference>
<protein>
    <submittedName>
        <fullName evidence="4">Uncharacterized protein At2g17340-like</fullName>
    </submittedName>
</protein>
<reference evidence="3" key="1">
    <citation type="journal article" date="2013" name="Genome Biol.">
        <title>Reference genomes and transcriptomes of Nicotiana sylvestris and Nicotiana tomentosiformis.</title>
        <authorList>
            <person name="Sierro N."/>
            <person name="Battey J.N."/>
            <person name="Ouadi S."/>
            <person name="Bovet L."/>
            <person name="Goepfert S."/>
            <person name="Bakaher N."/>
            <person name="Peitsch M.C."/>
            <person name="Ivanov N.V."/>
        </authorList>
    </citation>
    <scope>NUCLEOTIDE SEQUENCE [LARGE SCALE GENOMIC DNA]</scope>
</reference>
<name>A0A1U7XYI6_NICSY</name>
<evidence type="ECO:0000313" key="4">
    <source>
        <dbReference type="RefSeq" id="XP_009795978.1"/>
    </source>
</evidence>
<keyword evidence="3" id="KW-1185">Reference proteome</keyword>
<gene>
    <name evidence="4" type="primary">LOC104242598</name>
</gene>
<feature type="non-terminal residue" evidence="4">
    <location>
        <position position="1"/>
    </location>
</feature>
<dbReference type="SUPFAM" id="SSF111321">
    <property type="entry name" value="AF1104-like"/>
    <property type="match status" value="1"/>
</dbReference>
<evidence type="ECO:0000259" key="2">
    <source>
        <dbReference type="Pfam" id="PF01937"/>
    </source>
</evidence>
<dbReference type="InterPro" id="IPR036075">
    <property type="entry name" value="ARMT-1-like_metal-bd_sf"/>
</dbReference>
<sequence length="81" mass="8684">IILAANHLPSINDVTYHELVEIISKLKDEHGKLVGVDTSNLLVANSGNDLPVIDLMGVSPELAYLASDADLVILEGMYLKA</sequence>
<comment type="cofactor">
    <cofactor evidence="1">
        <name>Ni(2+)</name>
        <dbReference type="ChEBI" id="CHEBI:49786"/>
    </cofactor>
</comment>
<feature type="domain" description="Damage-control phosphatase ARMT1-like metal-binding" evidence="2">
    <location>
        <begin position="1"/>
        <end position="77"/>
    </location>
</feature>
<reference evidence="4" key="2">
    <citation type="submission" date="2025-08" db="UniProtKB">
        <authorList>
            <consortium name="RefSeq"/>
        </authorList>
    </citation>
    <scope>IDENTIFICATION</scope>
    <source>
        <tissue evidence="4">Leaf</tissue>
    </source>
</reference>
<dbReference type="eggNOG" id="KOG4584">
    <property type="taxonomic scope" value="Eukaryota"/>
</dbReference>
<proteinExistence type="predicted"/>
<dbReference type="Pfam" id="PF01937">
    <property type="entry name" value="ARMT1-like_dom"/>
    <property type="match status" value="1"/>
</dbReference>
<dbReference type="RefSeq" id="XP_009795978.1">
    <property type="nucleotide sequence ID" value="XM_009797676.1"/>
</dbReference>
<organism evidence="3 4">
    <name type="scientific">Nicotiana sylvestris</name>
    <name type="common">Wood tobacco</name>
    <name type="synonym">South American tobacco</name>
    <dbReference type="NCBI Taxonomy" id="4096"/>
    <lineage>
        <taxon>Eukaryota</taxon>
        <taxon>Viridiplantae</taxon>
        <taxon>Streptophyta</taxon>
        <taxon>Embryophyta</taxon>
        <taxon>Tracheophyta</taxon>
        <taxon>Spermatophyta</taxon>
        <taxon>Magnoliopsida</taxon>
        <taxon>eudicotyledons</taxon>
        <taxon>Gunneridae</taxon>
        <taxon>Pentapetalae</taxon>
        <taxon>asterids</taxon>
        <taxon>lamiids</taxon>
        <taxon>Solanales</taxon>
        <taxon>Solanaceae</taxon>
        <taxon>Nicotianoideae</taxon>
        <taxon>Nicotianeae</taxon>
        <taxon>Nicotiana</taxon>
    </lineage>
</organism>
<dbReference type="InterPro" id="IPR002791">
    <property type="entry name" value="ARMT1-like_metal-bd"/>
</dbReference>
<evidence type="ECO:0000313" key="3">
    <source>
        <dbReference type="Proteomes" id="UP000189701"/>
    </source>
</evidence>
<evidence type="ECO:0000256" key="1">
    <source>
        <dbReference type="ARBA" id="ARBA00001967"/>
    </source>
</evidence>